<proteinExistence type="predicted"/>
<organism evidence="2">
    <name type="scientific">uncultured Acetothermia bacterium</name>
    <dbReference type="NCBI Taxonomy" id="236499"/>
    <lineage>
        <taxon>Bacteria</taxon>
        <taxon>Candidatus Bipolaricaulota</taxon>
        <taxon>environmental samples</taxon>
    </lineage>
</organism>
<evidence type="ECO:0000313" key="2">
    <source>
        <dbReference type="EMBL" id="BAL52963.1"/>
    </source>
</evidence>
<keyword evidence="1" id="KW-0812">Transmembrane</keyword>
<feature type="transmembrane region" description="Helical" evidence="1">
    <location>
        <begin position="7"/>
        <end position="27"/>
    </location>
</feature>
<protein>
    <submittedName>
        <fullName evidence="2">Uncharacterized protein</fullName>
    </submittedName>
</protein>
<feature type="transmembrane region" description="Helical" evidence="1">
    <location>
        <begin position="138"/>
        <end position="159"/>
    </location>
</feature>
<evidence type="ECO:0000256" key="1">
    <source>
        <dbReference type="SAM" id="Phobius"/>
    </source>
</evidence>
<dbReference type="AlphaFoldDB" id="H5S9X7"/>
<name>H5S9X7_9BACT</name>
<feature type="transmembrane region" description="Helical" evidence="1">
    <location>
        <begin position="103"/>
        <end position="126"/>
    </location>
</feature>
<gene>
    <name evidence="2" type="ORF">HGMM_F03H09C22</name>
</gene>
<keyword evidence="1" id="KW-0472">Membrane</keyword>
<accession>H5S9X7</accession>
<sequence length="166" mass="18463">MKLRPLFIFAGKFVALLVLFSAIWYWLLPFYAGILVGVGNGTLSSLGYPPMLHLKDREITLTVFAQHVEVSTEIMAFYGVPLLLALVWAAPNLSHTRRRRLSAWGVGGIALLHWLNLLGQAGMLLSPYWLGKLFAERLFLFSALADMLLPTLLCVSLALKPQEAQP</sequence>
<reference evidence="2" key="2">
    <citation type="journal article" date="2012" name="PLoS ONE">
        <title>A Deeply Branching Thermophilic Bacterium with an Ancient Acetyl-CoA Pathway Dominates a Subsurface Ecosystem.</title>
        <authorList>
            <person name="Takami H."/>
            <person name="Noguchi H."/>
            <person name="Takaki Y."/>
            <person name="Uchiyama I."/>
            <person name="Toyoda A."/>
            <person name="Nishi S."/>
            <person name="Chee G.-J."/>
            <person name="Arai W."/>
            <person name="Nunoura T."/>
            <person name="Itoh T."/>
            <person name="Hattori M."/>
            <person name="Takai K."/>
        </authorList>
    </citation>
    <scope>NUCLEOTIDE SEQUENCE</scope>
</reference>
<reference evidence="2" key="1">
    <citation type="journal article" date="2005" name="Environ. Microbiol.">
        <title>Genetic and functional properties of uncultivated thermophilic crenarchaeotes from a subsurface gold mine as revealed by analysis of genome fragments.</title>
        <authorList>
            <person name="Nunoura T."/>
            <person name="Hirayama H."/>
            <person name="Takami H."/>
            <person name="Oida H."/>
            <person name="Nishi S."/>
            <person name="Shimamura S."/>
            <person name="Suzuki Y."/>
            <person name="Inagaki F."/>
            <person name="Takai K."/>
            <person name="Nealson K.H."/>
            <person name="Horikoshi K."/>
        </authorList>
    </citation>
    <scope>NUCLEOTIDE SEQUENCE</scope>
</reference>
<keyword evidence="1" id="KW-1133">Transmembrane helix</keyword>
<feature type="transmembrane region" description="Helical" evidence="1">
    <location>
        <begin position="74"/>
        <end position="91"/>
    </location>
</feature>
<dbReference type="EMBL" id="AP011644">
    <property type="protein sequence ID" value="BAL52963.1"/>
    <property type="molecule type" value="Genomic_DNA"/>
</dbReference>